<evidence type="ECO:0000259" key="1">
    <source>
        <dbReference type="Pfam" id="PF13456"/>
    </source>
</evidence>
<dbReference type="Proteomes" id="UP000436088">
    <property type="component" value="Unassembled WGS sequence"/>
</dbReference>
<name>A0A6A2YWL3_HIBSY</name>
<evidence type="ECO:0000313" key="3">
    <source>
        <dbReference type="Proteomes" id="UP000436088"/>
    </source>
</evidence>
<proteinExistence type="predicted"/>
<evidence type="ECO:0000313" key="2">
    <source>
        <dbReference type="EMBL" id="KAE8683806.1"/>
    </source>
</evidence>
<dbReference type="PANTHER" id="PTHR47723:SF19">
    <property type="entry name" value="POLYNUCLEOTIDYL TRANSFERASE, RIBONUCLEASE H-LIKE SUPERFAMILY PROTEIN"/>
    <property type="match status" value="1"/>
</dbReference>
<dbReference type="InterPro" id="IPR053151">
    <property type="entry name" value="RNase_H-like"/>
</dbReference>
<dbReference type="GO" id="GO:0004523">
    <property type="term" value="F:RNA-DNA hybrid ribonuclease activity"/>
    <property type="evidence" value="ECO:0007669"/>
    <property type="project" value="InterPro"/>
</dbReference>
<dbReference type="Gene3D" id="3.30.420.10">
    <property type="entry name" value="Ribonuclease H-like superfamily/Ribonuclease H"/>
    <property type="match status" value="1"/>
</dbReference>
<dbReference type="AlphaFoldDB" id="A0A6A2YWL3"/>
<organism evidence="2 3">
    <name type="scientific">Hibiscus syriacus</name>
    <name type="common">Rose of Sharon</name>
    <dbReference type="NCBI Taxonomy" id="106335"/>
    <lineage>
        <taxon>Eukaryota</taxon>
        <taxon>Viridiplantae</taxon>
        <taxon>Streptophyta</taxon>
        <taxon>Embryophyta</taxon>
        <taxon>Tracheophyta</taxon>
        <taxon>Spermatophyta</taxon>
        <taxon>Magnoliopsida</taxon>
        <taxon>eudicotyledons</taxon>
        <taxon>Gunneridae</taxon>
        <taxon>Pentapetalae</taxon>
        <taxon>rosids</taxon>
        <taxon>malvids</taxon>
        <taxon>Malvales</taxon>
        <taxon>Malvaceae</taxon>
        <taxon>Malvoideae</taxon>
        <taxon>Hibiscus</taxon>
    </lineage>
</organism>
<dbReference type="EMBL" id="VEPZ02001257">
    <property type="protein sequence ID" value="KAE8683806.1"/>
    <property type="molecule type" value="Genomic_DNA"/>
</dbReference>
<gene>
    <name evidence="2" type="ORF">F3Y22_tig00111166pilonHSYRG00074</name>
</gene>
<dbReference type="PANTHER" id="PTHR47723">
    <property type="entry name" value="OS05G0353850 PROTEIN"/>
    <property type="match status" value="1"/>
</dbReference>
<sequence length="120" mass="13593">MCVNTDGDVASNSMRSAARGFLCDCEGNWMLGFMCFNGFCSPLQSELWEILTGLTIAWDQGYEKTILQFDCSVVVRLINDDNVSDSHCSLIWAIRRLQRREHVQNTSNGFHAKLIQLQTV</sequence>
<dbReference type="GO" id="GO:0003676">
    <property type="term" value="F:nucleic acid binding"/>
    <property type="evidence" value="ECO:0007669"/>
    <property type="project" value="InterPro"/>
</dbReference>
<feature type="domain" description="RNase H type-1" evidence="1">
    <location>
        <begin position="4"/>
        <end position="101"/>
    </location>
</feature>
<dbReference type="Pfam" id="PF13456">
    <property type="entry name" value="RVT_3"/>
    <property type="match status" value="1"/>
</dbReference>
<accession>A0A6A2YWL3</accession>
<reference evidence="2" key="1">
    <citation type="submission" date="2019-09" db="EMBL/GenBank/DDBJ databases">
        <title>Draft genome information of white flower Hibiscus syriacus.</title>
        <authorList>
            <person name="Kim Y.-M."/>
        </authorList>
    </citation>
    <scope>NUCLEOTIDE SEQUENCE [LARGE SCALE GENOMIC DNA]</scope>
    <source>
        <strain evidence="2">YM2019G1</strain>
    </source>
</reference>
<dbReference type="InterPro" id="IPR002156">
    <property type="entry name" value="RNaseH_domain"/>
</dbReference>
<comment type="caution">
    <text evidence="2">The sequence shown here is derived from an EMBL/GenBank/DDBJ whole genome shotgun (WGS) entry which is preliminary data.</text>
</comment>
<protein>
    <recommendedName>
        <fullName evidence="1">RNase H type-1 domain-containing protein</fullName>
    </recommendedName>
</protein>
<dbReference type="CDD" id="cd06222">
    <property type="entry name" value="RNase_H_like"/>
    <property type="match status" value="1"/>
</dbReference>
<dbReference type="InterPro" id="IPR044730">
    <property type="entry name" value="RNase_H-like_dom_plant"/>
</dbReference>
<keyword evidence="3" id="KW-1185">Reference proteome</keyword>
<dbReference type="InterPro" id="IPR036397">
    <property type="entry name" value="RNaseH_sf"/>
</dbReference>